<gene>
    <name evidence="1" type="ORF">AAFF_G00142930</name>
</gene>
<evidence type="ECO:0000313" key="1">
    <source>
        <dbReference type="EMBL" id="KAJ8412026.1"/>
    </source>
</evidence>
<dbReference type="Proteomes" id="UP001221898">
    <property type="component" value="Unassembled WGS sequence"/>
</dbReference>
<dbReference type="EMBL" id="JAINUG010000020">
    <property type="protein sequence ID" value="KAJ8412026.1"/>
    <property type="molecule type" value="Genomic_DNA"/>
</dbReference>
<comment type="caution">
    <text evidence="1">The sequence shown here is derived from an EMBL/GenBank/DDBJ whole genome shotgun (WGS) entry which is preliminary data.</text>
</comment>
<reference evidence="1" key="1">
    <citation type="journal article" date="2023" name="Science">
        <title>Genome structures resolve the early diversification of teleost fishes.</title>
        <authorList>
            <person name="Parey E."/>
            <person name="Louis A."/>
            <person name="Montfort J."/>
            <person name="Bouchez O."/>
            <person name="Roques C."/>
            <person name="Iampietro C."/>
            <person name="Lluch J."/>
            <person name="Castinel A."/>
            <person name="Donnadieu C."/>
            <person name="Desvignes T."/>
            <person name="Floi Bucao C."/>
            <person name="Jouanno E."/>
            <person name="Wen M."/>
            <person name="Mejri S."/>
            <person name="Dirks R."/>
            <person name="Jansen H."/>
            <person name="Henkel C."/>
            <person name="Chen W.J."/>
            <person name="Zahm M."/>
            <person name="Cabau C."/>
            <person name="Klopp C."/>
            <person name="Thompson A.W."/>
            <person name="Robinson-Rechavi M."/>
            <person name="Braasch I."/>
            <person name="Lecointre G."/>
            <person name="Bobe J."/>
            <person name="Postlethwait J.H."/>
            <person name="Berthelot C."/>
            <person name="Roest Crollius H."/>
            <person name="Guiguen Y."/>
        </authorList>
    </citation>
    <scope>NUCLEOTIDE SEQUENCE</scope>
    <source>
        <strain evidence="1">NC1722</strain>
    </source>
</reference>
<protein>
    <submittedName>
        <fullName evidence="1">Uncharacterized protein</fullName>
    </submittedName>
</protein>
<proteinExistence type="predicted"/>
<name>A0AAD7T268_9TELE</name>
<accession>A0AAD7T268</accession>
<sequence length="85" mass="9030">MPLRVVRLHLGFEGGHVRPLRLSSSCQPTPHMSESRVPLLLLLDLGRGEGEPTGFPVDCSQGGHHQGQLGPCLLPGAVFTACCCT</sequence>
<keyword evidence="2" id="KW-1185">Reference proteome</keyword>
<organism evidence="1 2">
    <name type="scientific">Aldrovandia affinis</name>
    <dbReference type="NCBI Taxonomy" id="143900"/>
    <lineage>
        <taxon>Eukaryota</taxon>
        <taxon>Metazoa</taxon>
        <taxon>Chordata</taxon>
        <taxon>Craniata</taxon>
        <taxon>Vertebrata</taxon>
        <taxon>Euteleostomi</taxon>
        <taxon>Actinopterygii</taxon>
        <taxon>Neopterygii</taxon>
        <taxon>Teleostei</taxon>
        <taxon>Notacanthiformes</taxon>
        <taxon>Halosauridae</taxon>
        <taxon>Aldrovandia</taxon>
    </lineage>
</organism>
<dbReference type="AlphaFoldDB" id="A0AAD7T268"/>
<evidence type="ECO:0000313" key="2">
    <source>
        <dbReference type="Proteomes" id="UP001221898"/>
    </source>
</evidence>